<dbReference type="InterPro" id="IPR050246">
    <property type="entry name" value="Class_II_FBP_aldolase"/>
</dbReference>
<feature type="binding site" evidence="3">
    <location>
        <position position="83"/>
    </location>
    <ligand>
        <name>Zn(2+)</name>
        <dbReference type="ChEBI" id="CHEBI:29105"/>
        <label>1</label>
        <note>catalytic</note>
    </ligand>
</feature>
<dbReference type="Pfam" id="PF01116">
    <property type="entry name" value="F_bP_aldolase"/>
    <property type="match status" value="1"/>
</dbReference>
<dbReference type="CDD" id="cd00947">
    <property type="entry name" value="TBP_aldolase_IIB"/>
    <property type="match status" value="1"/>
</dbReference>
<dbReference type="STRING" id="764291.STRUR_1882"/>
<feature type="binding site" evidence="3">
    <location>
        <position position="208"/>
    </location>
    <ligand>
        <name>Zn(2+)</name>
        <dbReference type="ChEBI" id="CHEBI:29105"/>
        <label>1</label>
        <note>catalytic</note>
    </ligand>
</feature>
<reference evidence="4 5" key="1">
    <citation type="journal article" date="2014" name="Int. J. Syst. Evol. Microbiol.">
        <title>Phylogenomics and the dynamic genome evolution of the genus Streptococcus.</title>
        <authorList>
            <consortium name="The Broad Institute Genome Sequencing Platform"/>
            <person name="Richards V.P."/>
            <person name="Palmer S.R."/>
            <person name="Pavinski Bitar P.D."/>
            <person name="Qin X."/>
            <person name="Weinstock G.M."/>
            <person name="Highlander S.K."/>
            <person name="Town C.D."/>
            <person name="Burne R.A."/>
            <person name="Stanhope M.J."/>
        </authorList>
    </citation>
    <scope>NUCLEOTIDE SEQUENCE [LARGE SCALE GENOMIC DNA]</scope>
    <source>
        <strain evidence="4 5">2285-97</strain>
    </source>
</reference>
<dbReference type="InterPro" id="IPR013785">
    <property type="entry name" value="Aldolase_TIM"/>
</dbReference>
<feature type="binding site" evidence="2">
    <location>
        <begin position="230"/>
        <end position="233"/>
    </location>
    <ligand>
        <name>dihydroxyacetone phosphate</name>
        <dbReference type="ChEBI" id="CHEBI:57642"/>
    </ligand>
</feature>
<feature type="binding site" evidence="3">
    <location>
        <position position="104"/>
    </location>
    <ligand>
        <name>Zn(2+)</name>
        <dbReference type="ChEBI" id="CHEBI:29105"/>
        <label>2</label>
    </ligand>
</feature>
<dbReference type="EMBL" id="AEUZ02000001">
    <property type="protein sequence ID" value="EHJ56347.1"/>
    <property type="molecule type" value="Genomic_DNA"/>
</dbReference>
<accession>G5KDD4</accession>
<dbReference type="RefSeq" id="WP_006739108.1">
    <property type="nucleotide sequence ID" value="NZ_AEUZ02000001.1"/>
</dbReference>
<dbReference type="Gene3D" id="3.20.20.70">
    <property type="entry name" value="Aldolase class I"/>
    <property type="match status" value="1"/>
</dbReference>
<gene>
    <name evidence="4" type="ORF">STRUR_1882</name>
</gene>
<dbReference type="SUPFAM" id="SSF51569">
    <property type="entry name" value="Aldolase"/>
    <property type="match status" value="1"/>
</dbReference>
<sequence>MVKVDSKKMFEDSRKKGYAIPHANFIDWNSARAFVSVAEEKQLPLILAFAQSHSDIISLEEAACIGNFFSTHAKVPVVLHLDHGEDFEFIKKSIDLGFSSVMIDASQKSFAENISITKKVVEYAHARGIVVEAELGHVGANQSTETDQLTDSIYTEVDVVIEFVNQTKIDSLAISIGTAHGIYKGRPKINFERLREIKNRTDIPLVLHGGSSSGDDNLKKCAKQGISKINIYTDFIVSALKASQSQKFSDYISEKNACEDAMKLVLQHYYQVFETKGINYGKEKN</sequence>
<evidence type="ECO:0000313" key="5">
    <source>
        <dbReference type="Proteomes" id="UP000005388"/>
    </source>
</evidence>
<dbReference type="eggNOG" id="COG0191">
    <property type="taxonomic scope" value="Bacteria"/>
</dbReference>
<evidence type="ECO:0000256" key="1">
    <source>
        <dbReference type="PIRSR" id="PIRSR001359-1"/>
    </source>
</evidence>
<dbReference type="GO" id="GO:0005975">
    <property type="term" value="P:carbohydrate metabolic process"/>
    <property type="evidence" value="ECO:0007669"/>
    <property type="project" value="InterPro"/>
</dbReference>
<feature type="binding site" evidence="2">
    <location>
        <begin position="209"/>
        <end position="211"/>
    </location>
    <ligand>
        <name>dihydroxyacetone phosphate</name>
        <dbReference type="ChEBI" id="CHEBI:57642"/>
    </ligand>
</feature>
<evidence type="ECO:0000256" key="3">
    <source>
        <dbReference type="PIRSR" id="PIRSR001359-3"/>
    </source>
</evidence>
<evidence type="ECO:0000313" key="4">
    <source>
        <dbReference type="EMBL" id="EHJ56347.1"/>
    </source>
</evidence>
<dbReference type="PANTHER" id="PTHR30304">
    <property type="entry name" value="D-TAGATOSE-1,6-BISPHOSPHATE ALDOLASE"/>
    <property type="match status" value="1"/>
</dbReference>
<feature type="binding site" evidence="3">
    <location>
        <position position="134"/>
    </location>
    <ligand>
        <name>Zn(2+)</name>
        <dbReference type="ChEBI" id="CHEBI:29105"/>
        <label>2</label>
    </ligand>
</feature>
<comment type="caution">
    <text evidence="4">The sequence shown here is derived from an EMBL/GenBank/DDBJ whole genome shotgun (WGS) entry which is preliminary data.</text>
</comment>
<dbReference type="InterPro" id="IPR000771">
    <property type="entry name" value="FBA_II"/>
</dbReference>
<keyword evidence="3" id="KW-0479">Metal-binding</keyword>
<dbReference type="GO" id="GO:0008270">
    <property type="term" value="F:zinc ion binding"/>
    <property type="evidence" value="ECO:0007669"/>
    <property type="project" value="InterPro"/>
</dbReference>
<feature type="binding site" evidence="3">
    <location>
        <position position="180"/>
    </location>
    <ligand>
        <name>Zn(2+)</name>
        <dbReference type="ChEBI" id="CHEBI:29105"/>
        <label>1</label>
        <note>catalytic</note>
    </ligand>
</feature>
<dbReference type="NCBIfam" id="TIGR00167">
    <property type="entry name" value="cbbA"/>
    <property type="match status" value="1"/>
</dbReference>
<dbReference type="PROSITE" id="PS00602">
    <property type="entry name" value="ALDOLASE_CLASS_II_1"/>
    <property type="match status" value="1"/>
</dbReference>
<feature type="binding site" evidence="2">
    <location>
        <position position="181"/>
    </location>
    <ligand>
        <name>dihydroxyacetone phosphate</name>
        <dbReference type="ChEBI" id="CHEBI:57642"/>
    </ligand>
</feature>
<name>G5KDD4_9STRE</name>
<keyword evidence="3" id="KW-0862">Zinc</keyword>
<dbReference type="Proteomes" id="UP000005388">
    <property type="component" value="Unassembled WGS sequence"/>
</dbReference>
<dbReference type="PIRSF" id="PIRSF001359">
    <property type="entry name" value="F_bP_aldolase_II"/>
    <property type="match status" value="1"/>
</dbReference>
<dbReference type="PANTHER" id="PTHR30304:SF0">
    <property type="entry name" value="D-TAGATOSE-1,6-BISPHOSPHATE ALDOLASE SUBUNIT GATY-RELATED"/>
    <property type="match status" value="1"/>
</dbReference>
<organism evidence="4 5">
    <name type="scientific">Streptococcus urinalis 2285-97</name>
    <dbReference type="NCBI Taxonomy" id="764291"/>
    <lineage>
        <taxon>Bacteria</taxon>
        <taxon>Bacillati</taxon>
        <taxon>Bacillota</taxon>
        <taxon>Bacilli</taxon>
        <taxon>Lactobacillales</taxon>
        <taxon>Streptococcaceae</taxon>
        <taxon>Streptococcus</taxon>
    </lineage>
</organism>
<evidence type="ECO:0000256" key="2">
    <source>
        <dbReference type="PIRSR" id="PIRSR001359-2"/>
    </source>
</evidence>
<protein>
    <submittedName>
        <fullName evidence="4">Ketose-bisphosphate aldolase, class II</fullName>
    </submittedName>
</protein>
<dbReference type="GO" id="GO:0016832">
    <property type="term" value="F:aldehyde-lyase activity"/>
    <property type="evidence" value="ECO:0007669"/>
    <property type="project" value="InterPro"/>
</dbReference>
<feature type="active site" description="Proton donor" evidence="1">
    <location>
        <position position="82"/>
    </location>
</feature>
<proteinExistence type="predicted"/>
<comment type="cofactor">
    <cofactor evidence="3">
        <name>Zn(2+)</name>
        <dbReference type="ChEBI" id="CHEBI:29105"/>
    </cofactor>
    <text evidence="3">Binds 2 Zn(2+) ions per subunit. One is catalytic and the other provides a structural contribution.</text>
</comment>
<keyword evidence="5" id="KW-1185">Reference proteome</keyword>
<dbReference type="AlphaFoldDB" id="G5KDD4"/>